<organism evidence="2 3">
    <name type="scientific">Aureobasidium uvarum</name>
    <dbReference type="NCBI Taxonomy" id="2773716"/>
    <lineage>
        <taxon>Eukaryota</taxon>
        <taxon>Fungi</taxon>
        <taxon>Dikarya</taxon>
        <taxon>Ascomycota</taxon>
        <taxon>Pezizomycotina</taxon>
        <taxon>Dothideomycetes</taxon>
        <taxon>Dothideomycetidae</taxon>
        <taxon>Dothideales</taxon>
        <taxon>Saccotheciaceae</taxon>
        <taxon>Aureobasidium</taxon>
    </lineage>
</organism>
<dbReference type="OrthoDB" id="4151048at2759"/>
<feature type="region of interest" description="Disordered" evidence="1">
    <location>
        <begin position="49"/>
        <end position="88"/>
    </location>
</feature>
<feature type="compositionally biased region" description="Polar residues" evidence="1">
    <location>
        <begin position="53"/>
        <end position="78"/>
    </location>
</feature>
<proteinExistence type="predicted"/>
<reference evidence="2" key="1">
    <citation type="submission" date="2020-06" db="EMBL/GenBank/DDBJ databases">
        <authorList>
            <person name="Onetto C."/>
        </authorList>
    </citation>
    <scope>NUCLEOTIDE SEQUENCE</scope>
</reference>
<sequence length="88" mass="9739">MYFMLRAANSWPGAELQEYKGNPPVHDILDRLGLLDAVTDKKLDVEMEIDYSDGNQSNTDEASTVGSPQHAQNGTQLSPKLHPEPWSA</sequence>
<evidence type="ECO:0000256" key="1">
    <source>
        <dbReference type="SAM" id="MobiDB-lite"/>
    </source>
</evidence>
<accession>A0A9N8KCN2</accession>
<dbReference type="Proteomes" id="UP000745764">
    <property type="component" value="Unassembled WGS sequence"/>
</dbReference>
<evidence type="ECO:0000313" key="2">
    <source>
        <dbReference type="EMBL" id="CAD0107156.1"/>
    </source>
</evidence>
<gene>
    <name evidence="2" type="ORF">AWRI4620_LOCUS1411</name>
</gene>
<dbReference type="EMBL" id="CAINUL010000002">
    <property type="protein sequence ID" value="CAD0107156.1"/>
    <property type="molecule type" value="Genomic_DNA"/>
</dbReference>
<name>A0A9N8KCN2_9PEZI</name>
<evidence type="ECO:0000313" key="3">
    <source>
        <dbReference type="Proteomes" id="UP000745764"/>
    </source>
</evidence>
<comment type="caution">
    <text evidence="2">The sequence shown here is derived from an EMBL/GenBank/DDBJ whole genome shotgun (WGS) entry which is preliminary data.</text>
</comment>
<keyword evidence="3" id="KW-1185">Reference proteome</keyword>
<dbReference type="AlphaFoldDB" id="A0A9N8KCN2"/>
<protein>
    <submittedName>
        <fullName evidence="2">Uncharacterized protein</fullName>
    </submittedName>
</protein>